<proteinExistence type="predicted"/>
<reference evidence="1 2" key="1">
    <citation type="journal article" date="2018" name="Sci. Rep.">
        <title>Genomic signatures of local adaptation to the degree of environmental predictability in rotifers.</title>
        <authorList>
            <person name="Franch-Gras L."/>
            <person name="Hahn C."/>
            <person name="Garcia-Roger E.M."/>
            <person name="Carmona M.J."/>
            <person name="Serra M."/>
            <person name="Gomez A."/>
        </authorList>
    </citation>
    <scope>NUCLEOTIDE SEQUENCE [LARGE SCALE GENOMIC DNA]</scope>
    <source>
        <strain evidence="1">HYR1</strain>
    </source>
</reference>
<accession>A0A3M7SFY9</accession>
<evidence type="ECO:0000313" key="2">
    <source>
        <dbReference type="Proteomes" id="UP000276133"/>
    </source>
</evidence>
<dbReference type="EMBL" id="REGN01001438">
    <property type="protein sequence ID" value="RNA34682.1"/>
    <property type="molecule type" value="Genomic_DNA"/>
</dbReference>
<keyword evidence="2" id="KW-1185">Reference proteome</keyword>
<organism evidence="1 2">
    <name type="scientific">Brachionus plicatilis</name>
    <name type="common">Marine rotifer</name>
    <name type="synonym">Brachionus muelleri</name>
    <dbReference type="NCBI Taxonomy" id="10195"/>
    <lineage>
        <taxon>Eukaryota</taxon>
        <taxon>Metazoa</taxon>
        <taxon>Spiralia</taxon>
        <taxon>Gnathifera</taxon>
        <taxon>Rotifera</taxon>
        <taxon>Eurotatoria</taxon>
        <taxon>Monogononta</taxon>
        <taxon>Pseudotrocha</taxon>
        <taxon>Ploima</taxon>
        <taxon>Brachionidae</taxon>
        <taxon>Brachionus</taxon>
    </lineage>
</organism>
<evidence type="ECO:0000313" key="1">
    <source>
        <dbReference type="EMBL" id="RNA34682.1"/>
    </source>
</evidence>
<comment type="caution">
    <text evidence="1">The sequence shown here is derived from an EMBL/GenBank/DDBJ whole genome shotgun (WGS) entry which is preliminary data.</text>
</comment>
<gene>
    <name evidence="1" type="ORF">BpHYR1_035172</name>
</gene>
<dbReference type="Proteomes" id="UP000276133">
    <property type="component" value="Unassembled WGS sequence"/>
</dbReference>
<name>A0A3M7SFY9_BRAPC</name>
<sequence>MLNGELGSQQDKFEEKTIFNKQQNPILELFTDVRAHNCLRLGLYSRTIFVVLIFIAEFKRMRTPLGNN</sequence>
<dbReference type="AlphaFoldDB" id="A0A3M7SFY9"/>
<protein>
    <submittedName>
        <fullName evidence="1">Uncharacterized protein</fullName>
    </submittedName>
</protein>